<keyword evidence="5" id="KW-0418">Kinase</keyword>
<feature type="region of interest" description="Disordered" evidence="3">
    <location>
        <begin position="333"/>
        <end position="369"/>
    </location>
</feature>
<comment type="caution">
    <text evidence="5">The sequence shown here is derived from an EMBL/GenBank/DDBJ whole genome shotgun (WGS) entry which is preliminary data.</text>
</comment>
<keyword evidence="2" id="KW-0067">ATP-binding</keyword>
<dbReference type="SUPFAM" id="SSF82185">
    <property type="entry name" value="Histone H3 K4-specific methyltransferase SET7/9 N-terminal domain"/>
    <property type="match status" value="2"/>
</dbReference>
<dbReference type="PANTHER" id="PTHR23084">
    <property type="entry name" value="PHOSPHATIDYLINOSITOL-4-PHOSPHATE 5-KINASE RELATED"/>
    <property type="match status" value="1"/>
</dbReference>
<keyword evidence="5" id="KW-0808">Transferase</keyword>
<dbReference type="Pfam" id="PF02493">
    <property type="entry name" value="MORN"/>
    <property type="match status" value="5"/>
</dbReference>
<dbReference type="GO" id="GO:0005524">
    <property type="term" value="F:ATP binding"/>
    <property type="evidence" value="ECO:0007669"/>
    <property type="project" value="UniProtKB-UniRule"/>
</dbReference>
<organism evidence="5 6">
    <name type="scientific">Noviherbaspirillum pedocola</name>
    <dbReference type="NCBI Taxonomy" id="2801341"/>
    <lineage>
        <taxon>Bacteria</taxon>
        <taxon>Pseudomonadati</taxon>
        <taxon>Pseudomonadota</taxon>
        <taxon>Betaproteobacteria</taxon>
        <taxon>Burkholderiales</taxon>
        <taxon>Oxalobacteraceae</taxon>
        <taxon>Noviherbaspirillum</taxon>
    </lineage>
</organism>
<gene>
    <name evidence="5" type="ORF">JJB74_11965</name>
</gene>
<dbReference type="Gene3D" id="1.10.510.10">
    <property type="entry name" value="Transferase(Phosphotransferase) domain 1"/>
    <property type="match status" value="1"/>
</dbReference>
<dbReference type="PROSITE" id="PS00107">
    <property type="entry name" value="PROTEIN_KINASE_ATP"/>
    <property type="match status" value="1"/>
</dbReference>
<evidence type="ECO:0000313" key="5">
    <source>
        <dbReference type="EMBL" id="MBK4735330.1"/>
    </source>
</evidence>
<dbReference type="SMART" id="SM00219">
    <property type="entry name" value="TyrKc"/>
    <property type="match status" value="1"/>
</dbReference>
<dbReference type="GO" id="GO:0004713">
    <property type="term" value="F:protein tyrosine kinase activity"/>
    <property type="evidence" value="ECO:0007669"/>
    <property type="project" value="InterPro"/>
</dbReference>
<name>A0A934SRM8_9BURK</name>
<evidence type="ECO:0000256" key="2">
    <source>
        <dbReference type="PROSITE-ProRule" id="PRU10141"/>
    </source>
</evidence>
<feature type="region of interest" description="Disordered" evidence="3">
    <location>
        <begin position="427"/>
        <end position="489"/>
    </location>
</feature>
<dbReference type="PROSITE" id="PS00109">
    <property type="entry name" value="PROTEIN_KINASE_TYR"/>
    <property type="match status" value="1"/>
</dbReference>
<keyword evidence="6" id="KW-1185">Reference proteome</keyword>
<dbReference type="Gene3D" id="2.20.110.10">
    <property type="entry name" value="Histone H3 K4-specific methyltransferase SET7/9 N-terminal domain"/>
    <property type="match status" value="3"/>
</dbReference>
<evidence type="ECO:0000259" key="4">
    <source>
        <dbReference type="PROSITE" id="PS50011"/>
    </source>
</evidence>
<feature type="compositionally biased region" description="Polar residues" evidence="3">
    <location>
        <begin position="682"/>
        <end position="692"/>
    </location>
</feature>
<keyword evidence="1" id="KW-0677">Repeat</keyword>
<dbReference type="Proteomes" id="UP000622890">
    <property type="component" value="Unassembled WGS sequence"/>
</dbReference>
<feature type="compositionally biased region" description="Low complexity" evidence="3">
    <location>
        <begin position="597"/>
        <end position="626"/>
    </location>
</feature>
<feature type="domain" description="Protein kinase" evidence="4">
    <location>
        <begin position="50"/>
        <end position="328"/>
    </location>
</feature>
<reference evidence="5" key="1">
    <citation type="submission" date="2021-01" db="EMBL/GenBank/DDBJ databases">
        <title>Genome sequence of strain Noviherbaspirillum sp. DKR-6.</title>
        <authorList>
            <person name="Chaudhary D.K."/>
        </authorList>
    </citation>
    <scope>NUCLEOTIDE SEQUENCE</scope>
    <source>
        <strain evidence="5">DKR-6</strain>
    </source>
</reference>
<dbReference type="EMBL" id="JAEPBG010000004">
    <property type="protein sequence ID" value="MBK4735330.1"/>
    <property type="molecule type" value="Genomic_DNA"/>
</dbReference>
<feature type="region of interest" description="Disordered" evidence="3">
    <location>
        <begin position="527"/>
        <end position="694"/>
    </location>
</feature>
<sequence>MRKPFDMNATPPEPNRTVILPALPGDPAAAQRVATDDGNPLPPGARLGEFEILKVIGIGGFGIVYLAQDHFLERHVAVKEYMPTSFALRSSNGNVLATSPREAELFRVGMRSFLNEARLLARFDHPALLKVYRFWEANGTAYMAMPFYEGVTLKQAIRSGQITPTEEWIRAFLAYLLDAISLIHAAHCYHRDIAPDNIMLLEDGRPVLLDFGAARQVLGDLTHMPTAILKPGYAPIEQYMETPGMQQGPWTDVYALAAVVYYLITRKPPPPAVARIVQDDMLPARQAGKGRYRDSFLATLDHALAVRPELRIRSVAQFRSALGIDESIPEAMPSVDEATRTEPMASAARPEAFRREGTASAPERRAAQWRRPYGARHRVIERLRQWLAAHAPRTLGRRSTIEAMLVLIVAAALYGGFRLAVRHPGKAASAPQEVTRHSEPVAPSTGSTAALGQTPAATKPEASAAAAAPGIANPEKREHPSAGETQRREEELWAAVRNIDKPLVYESFLSRYPTSRHADEARASLARLRHAEESHASAASKAPGASTSEANTSSTARNAAPAAPQQGYGLPATPSIAGPTARVPSATPATPPPQTTPPTQTAGQASTPRIAQAMPQASPDAPASDAARTEAPAAQERTAPAGPAEKAPYQAAQKPEPDKAREPQRASETMSSEGRVLKLPGQTMTGNFTTDPVTGAVSGRGRIVWDNGDRFEGTLAQGVRQGKGEFIWANGQRYRGDWARGLPNGKGTMQFANGNRYEGEMRDGVPHGVGVIDFSNGDRYSGDVRNGLPDGSGTNRFANGDIYSGAWRMGKSHGHGRYAWASGGAWEGEFRDGVKTENGGMASGDDARPLAR</sequence>
<dbReference type="InterPro" id="IPR017441">
    <property type="entry name" value="Protein_kinase_ATP_BS"/>
</dbReference>
<dbReference type="InterPro" id="IPR011009">
    <property type="entry name" value="Kinase-like_dom_sf"/>
</dbReference>
<dbReference type="InterPro" id="IPR020635">
    <property type="entry name" value="Tyr_kinase_cat_dom"/>
</dbReference>
<feature type="compositionally biased region" description="Basic and acidic residues" evidence="3">
    <location>
        <begin position="474"/>
        <end position="489"/>
    </location>
</feature>
<accession>A0A934SRM8</accession>
<evidence type="ECO:0000256" key="3">
    <source>
        <dbReference type="SAM" id="MobiDB-lite"/>
    </source>
</evidence>
<dbReference type="InterPro" id="IPR003409">
    <property type="entry name" value="MORN"/>
</dbReference>
<keyword evidence="2" id="KW-0547">Nucleotide-binding</keyword>
<proteinExistence type="predicted"/>
<protein>
    <submittedName>
        <fullName evidence="5">Protein kinase</fullName>
    </submittedName>
</protein>
<dbReference type="AlphaFoldDB" id="A0A934SRM8"/>
<dbReference type="SUPFAM" id="SSF56112">
    <property type="entry name" value="Protein kinase-like (PK-like)"/>
    <property type="match status" value="1"/>
</dbReference>
<dbReference type="PANTHER" id="PTHR23084:SF263">
    <property type="entry name" value="MORN REPEAT-CONTAINING PROTEIN 1"/>
    <property type="match status" value="1"/>
</dbReference>
<feature type="compositionally biased region" description="Low complexity" evidence="3">
    <location>
        <begin position="455"/>
        <end position="473"/>
    </location>
</feature>
<dbReference type="InterPro" id="IPR008266">
    <property type="entry name" value="Tyr_kinase_AS"/>
</dbReference>
<feature type="compositionally biased region" description="Basic and acidic residues" evidence="3">
    <location>
        <begin position="351"/>
        <end position="366"/>
    </location>
</feature>
<evidence type="ECO:0000256" key="1">
    <source>
        <dbReference type="ARBA" id="ARBA00022737"/>
    </source>
</evidence>
<feature type="compositionally biased region" description="Low complexity" evidence="3">
    <location>
        <begin position="536"/>
        <end position="564"/>
    </location>
</feature>
<feature type="binding site" evidence="2">
    <location>
        <position position="79"/>
    </location>
    <ligand>
        <name>ATP</name>
        <dbReference type="ChEBI" id="CHEBI:30616"/>
    </ligand>
</feature>
<evidence type="ECO:0000313" key="6">
    <source>
        <dbReference type="Proteomes" id="UP000622890"/>
    </source>
</evidence>
<dbReference type="Pfam" id="PF00069">
    <property type="entry name" value="Pkinase"/>
    <property type="match status" value="1"/>
</dbReference>
<dbReference type="InterPro" id="IPR000719">
    <property type="entry name" value="Prot_kinase_dom"/>
</dbReference>
<feature type="compositionally biased region" description="Low complexity" evidence="3">
    <location>
        <begin position="579"/>
        <end position="588"/>
    </location>
</feature>
<feature type="compositionally biased region" description="Basic and acidic residues" evidence="3">
    <location>
        <begin position="655"/>
        <end position="665"/>
    </location>
</feature>
<dbReference type="CDD" id="cd14014">
    <property type="entry name" value="STKc_PknB_like"/>
    <property type="match status" value="1"/>
</dbReference>
<dbReference type="SMART" id="SM00698">
    <property type="entry name" value="MORN"/>
    <property type="match status" value="5"/>
</dbReference>
<dbReference type="PROSITE" id="PS50011">
    <property type="entry name" value="PROTEIN_KINASE_DOM"/>
    <property type="match status" value="1"/>
</dbReference>